<feature type="transmembrane region" description="Helical" evidence="11">
    <location>
        <begin position="272"/>
        <end position="290"/>
    </location>
</feature>
<keyword evidence="5" id="KW-0406">Ion transport</keyword>
<dbReference type="InterPro" id="IPR014743">
    <property type="entry name" value="Cl-channel_core"/>
</dbReference>
<feature type="transmembrane region" description="Helical" evidence="11">
    <location>
        <begin position="64"/>
        <end position="86"/>
    </location>
</feature>
<dbReference type="RefSeq" id="WP_317900344.1">
    <property type="nucleotide sequence ID" value="NZ_JAIRBC010000001.1"/>
</dbReference>
<feature type="domain" description="CBS" evidence="12">
    <location>
        <begin position="470"/>
        <end position="529"/>
    </location>
</feature>
<feature type="transmembrane region" description="Helical" evidence="11">
    <location>
        <begin position="385"/>
        <end position="408"/>
    </location>
</feature>
<feature type="transmembrane region" description="Helical" evidence="11">
    <location>
        <begin position="415"/>
        <end position="432"/>
    </location>
</feature>
<evidence type="ECO:0000256" key="1">
    <source>
        <dbReference type="ARBA" id="ARBA00004141"/>
    </source>
</evidence>
<feature type="transmembrane region" description="Helical" evidence="11">
    <location>
        <begin position="159"/>
        <end position="185"/>
    </location>
</feature>
<dbReference type="InterPro" id="IPR046342">
    <property type="entry name" value="CBS_dom_sf"/>
</dbReference>
<dbReference type="Pfam" id="PF00654">
    <property type="entry name" value="Voltage_CLC"/>
    <property type="match status" value="1"/>
</dbReference>
<feature type="transmembrane region" description="Helical" evidence="11">
    <location>
        <begin position="192"/>
        <end position="214"/>
    </location>
</feature>
<evidence type="ECO:0000256" key="7">
    <source>
        <dbReference type="ARBA" id="ARBA00023173"/>
    </source>
</evidence>
<keyword evidence="2" id="KW-0813">Transport</keyword>
<feature type="transmembrane region" description="Helical" evidence="11">
    <location>
        <begin position="318"/>
        <end position="338"/>
    </location>
</feature>
<evidence type="ECO:0000256" key="8">
    <source>
        <dbReference type="ARBA" id="ARBA00023214"/>
    </source>
</evidence>
<dbReference type="GO" id="GO:0005254">
    <property type="term" value="F:chloride channel activity"/>
    <property type="evidence" value="ECO:0007669"/>
    <property type="project" value="UniProtKB-KW"/>
</dbReference>
<evidence type="ECO:0000256" key="6">
    <source>
        <dbReference type="ARBA" id="ARBA00023136"/>
    </source>
</evidence>
<dbReference type="PROSITE" id="PS51371">
    <property type="entry name" value="CBS"/>
    <property type="match status" value="2"/>
</dbReference>
<keyword evidence="4 11" id="KW-1133">Transmembrane helix</keyword>
<dbReference type="EMBL" id="JAIRBC010000001">
    <property type="protein sequence ID" value="MCG2459194.1"/>
    <property type="molecule type" value="Genomic_DNA"/>
</dbReference>
<dbReference type="InterPro" id="IPR001807">
    <property type="entry name" value="ClC"/>
</dbReference>
<protein>
    <submittedName>
        <fullName evidence="13">Chloride channel protein</fullName>
    </submittedName>
</protein>
<keyword evidence="14" id="KW-1185">Reference proteome</keyword>
<accession>A0AAE3JMW0</accession>
<sequence>MRKSRILFHRFLKWRYRHISNQQFVSIASAIIGFLAGAGAVVLKNVTHFIQELLEGKIIGEFHRAFYFVFPIIGLLLVVLFIKYIVKKKVGHGIPSTLFALSQQRGIMPRHQMWASLIAAPITVGFGGSVGLEGPTVATGAALGSNFARLSHLNQTTRMLMIGAASAGAMSAIFKAPIAGIVFAVEILSLDLTLASMIPLILASTTAILTTYFFMGDDVLLHFQLQDKFILKDVIFYIFLGVVSSVVSIYFSKMYFGLSGYFEKIGDSYKRLVLGGILIGVIVYLVPPLYGEGYEVINSLLKNGYAEVLKNNIFNITINHVLLIALFLVALVIFKVIAMTLTFGAGGIGGVFAPTLFTGSIAGYVFALLINYSDVFQHKLSTGNFALVGMAGLMAGVLQAPLMAIFLIAEITGGYELFVPLMIVASISFIITKKYIPHNIYAEELAKKGQLLTHDKDLTVLTLMRLESVVEKNFIKLGPSMTLRNILYQGVAKSTRNFFPVIDKDDKLIGIILLDDIREAMFNQKLYDTTTAKDYMSHPPDNIVYETDSMRDVMAKFQKSGAWNLPVIRKGKYYGFVSKSKMLTAYRRQLINFTQ</sequence>
<evidence type="ECO:0000313" key="13">
    <source>
        <dbReference type="EMBL" id="MCG2459194.1"/>
    </source>
</evidence>
<organism evidence="13 14">
    <name type="scientific">Cerina litoralis</name>
    <dbReference type="NCBI Taxonomy" id="2874477"/>
    <lineage>
        <taxon>Bacteria</taxon>
        <taxon>Pseudomonadati</taxon>
        <taxon>Bacteroidota</taxon>
        <taxon>Flavobacteriia</taxon>
        <taxon>Flavobacteriales</taxon>
        <taxon>Flavobacteriaceae</taxon>
        <taxon>Cerina</taxon>
    </lineage>
</organism>
<dbReference type="CDD" id="cd00400">
    <property type="entry name" value="Voltage_gated_ClC"/>
    <property type="match status" value="1"/>
</dbReference>
<dbReference type="Proteomes" id="UP001200642">
    <property type="component" value="Unassembled WGS sequence"/>
</dbReference>
<evidence type="ECO:0000313" key="14">
    <source>
        <dbReference type="Proteomes" id="UP001200642"/>
    </source>
</evidence>
<dbReference type="PANTHER" id="PTHR43427:SF6">
    <property type="entry name" value="CHLORIDE CHANNEL PROTEIN CLC-E"/>
    <property type="match status" value="1"/>
</dbReference>
<keyword evidence="6 11" id="KW-0472">Membrane</keyword>
<dbReference type="SUPFAM" id="SSF81340">
    <property type="entry name" value="Clc chloride channel"/>
    <property type="match status" value="1"/>
</dbReference>
<gene>
    <name evidence="13" type="ORF">K8352_00370</name>
</gene>
<evidence type="ECO:0000256" key="5">
    <source>
        <dbReference type="ARBA" id="ARBA00023065"/>
    </source>
</evidence>
<feature type="transmembrane region" description="Helical" evidence="11">
    <location>
        <begin position="113"/>
        <end position="132"/>
    </location>
</feature>
<keyword evidence="9" id="KW-0407">Ion channel</keyword>
<comment type="subcellular location">
    <subcellularLocation>
        <location evidence="1">Membrane</location>
        <topology evidence="1">Multi-pass membrane protein</topology>
    </subcellularLocation>
</comment>
<evidence type="ECO:0000256" key="9">
    <source>
        <dbReference type="ARBA" id="ARBA00023303"/>
    </source>
</evidence>
<evidence type="ECO:0000259" key="12">
    <source>
        <dbReference type="PROSITE" id="PS51371"/>
    </source>
</evidence>
<feature type="transmembrane region" description="Helical" evidence="11">
    <location>
        <begin position="350"/>
        <end position="373"/>
    </location>
</feature>
<evidence type="ECO:0000256" key="10">
    <source>
        <dbReference type="PROSITE-ProRule" id="PRU00703"/>
    </source>
</evidence>
<feature type="transmembrane region" description="Helical" evidence="11">
    <location>
        <begin position="234"/>
        <end position="251"/>
    </location>
</feature>
<dbReference type="GO" id="GO:0034707">
    <property type="term" value="C:chloride channel complex"/>
    <property type="evidence" value="ECO:0007669"/>
    <property type="project" value="UniProtKB-KW"/>
</dbReference>
<dbReference type="AlphaFoldDB" id="A0AAE3JMW0"/>
<dbReference type="Gene3D" id="1.10.3080.10">
    <property type="entry name" value="Clc chloride channel"/>
    <property type="match status" value="1"/>
</dbReference>
<reference evidence="13" key="1">
    <citation type="submission" date="2023-02" db="EMBL/GenBank/DDBJ databases">
        <title>Genome of Flavobacteriaceae gen. nov. sp. strain F89.</title>
        <authorList>
            <person name="Wang Y."/>
        </authorList>
    </citation>
    <scope>NUCLEOTIDE SEQUENCE</scope>
    <source>
        <strain evidence="13">F89</strain>
    </source>
</reference>
<evidence type="ECO:0000256" key="11">
    <source>
        <dbReference type="SAM" id="Phobius"/>
    </source>
</evidence>
<dbReference type="InterPro" id="IPR000644">
    <property type="entry name" value="CBS_dom"/>
</dbReference>
<keyword evidence="8" id="KW-0868">Chloride</keyword>
<dbReference type="InterPro" id="IPR050368">
    <property type="entry name" value="ClC-type_chloride_channel"/>
</dbReference>
<keyword evidence="7" id="KW-0869">Chloride channel</keyword>
<evidence type="ECO:0000256" key="3">
    <source>
        <dbReference type="ARBA" id="ARBA00022692"/>
    </source>
</evidence>
<dbReference type="Pfam" id="PF00571">
    <property type="entry name" value="CBS"/>
    <property type="match status" value="2"/>
</dbReference>
<keyword evidence="10" id="KW-0129">CBS domain</keyword>
<evidence type="ECO:0000256" key="4">
    <source>
        <dbReference type="ARBA" id="ARBA00022989"/>
    </source>
</evidence>
<dbReference type="SUPFAM" id="SSF54631">
    <property type="entry name" value="CBS-domain pair"/>
    <property type="match status" value="1"/>
</dbReference>
<comment type="caution">
    <text evidence="13">The sequence shown here is derived from an EMBL/GenBank/DDBJ whole genome shotgun (WGS) entry which is preliminary data.</text>
</comment>
<keyword evidence="3 11" id="KW-0812">Transmembrane</keyword>
<name>A0AAE3JMW0_9FLAO</name>
<feature type="domain" description="CBS" evidence="12">
    <location>
        <begin position="536"/>
        <end position="593"/>
    </location>
</feature>
<dbReference type="PRINTS" id="PR00762">
    <property type="entry name" value="CLCHANNEL"/>
</dbReference>
<dbReference type="Gene3D" id="3.10.580.10">
    <property type="entry name" value="CBS-domain"/>
    <property type="match status" value="1"/>
</dbReference>
<dbReference type="PANTHER" id="PTHR43427">
    <property type="entry name" value="CHLORIDE CHANNEL PROTEIN CLC-E"/>
    <property type="match status" value="1"/>
</dbReference>
<evidence type="ECO:0000256" key="2">
    <source>
        <dbReference type="ARBA" id="ARBA00022448"/>
    </source>
</evidence>
<proteinExistence type="predicted"/>